<dbReference type="EMBL" id="JAIRBB010000001">
    <property type="protein sequence ID" value="MCG2429602.1"/>
    <property type="molecule type" value="Genomic_DNA"/>
</dbReference>
<comment type="cofactor">
    <cofactor evidence="1">
        <name>pyridoxal 5'-phosphate</name>
        <dbReference type="ChEBI" id="CHEBI:597326"/>
    </cofactor>
</comment>
<comment type="similarity">
    <text evidence="2">Belongs to the class-III pyridoxal-phosphate-dependent aminotransferase family.</text>
</comment>
<evidence type="ECO:0000256" key="3">
    <source>
        <dbReference type="ARBA" id="ARBA00022898"/>
    </source>
</evidence>
<dbReference type="CDD" id="cd12797">
    <property type="entry name" value="M23_peptidase"/>
    <property type="match status" value="1"/>
</dbReference>
<sequence>MSKITAQEASKIAQKHFKITAEAIELDGYEDENFLLETNTEEKYLLKISSEKNNALLNFQNKILSHLSTKNLPFQTSRVLKSENGNSLVTLSNGKTARLLSWVPGRIWADVNPKTERLRTNLGEAAGSLTNALQDFKNTSANRRLEWDLANSDWTNNHINRFNGEEKVAIQHFQTRFLEIQPIYKNLPKSIIHNDINDYNILVTSDLVEPKISGLIDFGDSVFTQTVNDLAITLAYAITEIPDPLSAALDIVKAYNKNYSFSEDELKCLYTLVGMRLATTLTNASIKKEEFPDDEYYVISEKPAQNLLLKWFKVNESFANYSFRNACGYSAHPLEEKFEIWAKSNQISLKTIFPTVTSEKIVNLDMSVGSTLLGNISEYNDPEVSEFKLKQFQKHYPKTILLNGYLETRPFYTTDAFKSEGNNGPEYRTVHLGTDFWVPAETPVHAPFDAIVKVIHHNNYDKDYGPMIILEHSFEGDSFYTLYGHLTLSSLDILKPGQAVKQGDLIAYIGSPSENGNWAPHLHFQIILDLLGNNENFNGVAIPAKVDVWKSICPNPNLIFKEELENLEQELSEESMIEFRKDHLGKSLSLSYEKPLHIVRGEGVYLIDIKGRKYLDTVNNVNHVGHQHPKVVSAGQRQMAVLNTNTRYLHKEIIAYAEALLKKLPEHLSVIHIVNSGSEANELALRMAKTVTGNNDILAIEVGYHGNTNAVMDVSSYKFEGKGGFPKPETTHILPLPDSYRGKYSGDNCGVDYAQHAKEIIETLKAEGKEIAGFIGETLISCGGQIVPPKDYFKKVYKHVHEAGGICIADEVQTGFGRMGKTFWAFELYDVKPDIVTMGKPAGNGHPLAVVACTKEVAEKFNTGMEYFNTFGGNPVSCAIGRTVLEIIDEENLQQNALEVGGFLKTELKSLQKQFPIIGDVRGEGLFLGFELNDSHKNPLPDHASYLANRMKQFGILMSIDGPDHNVLKIKPPIVFSKQNVEELILRLNTVFGEDYMSFGYA</sequence>
<reference evidence="6" key="1">
    <citation type="submission" date="2021-09" db="EMBL/GenBank/DDBJ databases">
        <title>Genome of Aequorivita sp. strain F64183.</title>
        <authorList>
            <person name="Wang Y."/>
        </authorList>
    </citation>
    <scope>NUCLEOTIDE SEQUENCE</scope>
    <source>
        <strain evidence="6">F64183</strain>
    </source>
</reference>
<proteinExistence type="inferred from homology"/>
<dbReference type="InterPro" id="IPR015422">
    <property type="entry name" value="PyrdxlP-dep_Trfase_small"/>
</dbReference>
<dbReference type="RefSeq" id="WP_237606326.1">
    <property type="nucleotide sequence ID" value="NZ_JAIRBB010000001.1"/>
</dbReference>
<keyword evidence="6" id="KW-0032">Aminotransferase</keyword>
<dbReference type="InterPro" id="IPR011055">
    <property type="entry name" value="Dup_hybrid_motif"/>
</dbReference>
<dbReference type="InterPro" id="IPR015424">
    <property type="entry name" value="PyrdxlP-dep_Trfase"/>
</dbReference>
<dbReference type="Proteomes" id="UP001139462">
    <property type="component" value="Unassembled WGS sequence"/>
</dbReference>
<dbReference type="GO" id="GO:0030170">
    <property type="term" value="F:pyridoxal phosphate binding"/>
    <property type="evidence" value="ECO:0007669"/>
    <property type="project" value="InterPro"/>
</dbReference>
<protein>
    <submittedName>
        <fullName evidence="6">Aminotransferase class III-fold pyridoxal phosphate-dependent enzyme</fullName>
    </submittedName>
</protein>
<gene>
    <name evidence="6" type="ORF">K8344_00590</name>
</gene>
<evidence type="ECO:0000313" key="6">
    <source>
        <dbReference type="EMBL" id="MCG2429602.1"/>
    </source>
</evidence>
<dbReference type="Gene3D" id="3.90.1150.10">
    <property type="entry name" value="Aspartate Aminotransferase, domain 1"/>
    <property type="match status" value="1"/>
</dbReference>
<accession>A0A9X1R0D6</accession>
<dbReference type="Gene3D" id="3.90.1200.10">
    <property type="match status" value="1"/>
</dbReference>
<dbReference type="Pfam" id="PF00202">
    <property type="entry name" value="Aminotran_3"/>
    <property type="match status" value="1"/>
</dbReference>
<dbReference type="InterPro" id="IPR005814">
    <property type="entry name" value="Aminotrans_3"/>
</dbReference>
<dbReference type="PANTHER" id="PTHR45688:SF13">
    <property type="entry name" value="ALANINE--GLYOXYLATE AMINOTRANSFERASE 2-LIKE"/>
    <property type="match status" value="1"/>
</dbReference>
<dbReference type="GO" id="GO:0008483">
    <property type="term" value="F:transaminase activity"/>
    <property type="evidence" value="ECO:0007669"/>
    <property type="project" value="UniProtKB-KW"/>
</dbReference>
<dbReference type="SUPFAM" id="SSF56112">
    <property type="entry name" value="Protein kinase-like (PK-like)"/>
    <property type="match status" value="1"/>
</dbReference>
<feature type="domain" description="M23ase beta-sheet core" evidence="4">
    <location>
        <begin position="430"/>
        <end position="527"/>
    </location>
</feature>
<keyword evidence="3" id="KW-0663">Pyridoxal phosphate</keyword>
<name>A0A9X1R0D6_9FLAO</name>
<dbReference type="InterPro" id="IPR002575">
    <property type="entry name" value="Aminoglycoside_PTrfase"/>
</dbReference>
<dbReference type="InterPro" id="IPR049704">
    <property type="entry name" value="Aminotrans_3_PPA_site"/>
</dbReference>
<comment type="caution">
    <text evidence="6">The sequence shown here is derived from an EMBL/GenBank/DDBJ whole genome shotgun (WGS) entry which is preliminary data.</text>
</comment>
<dbReference type="Gene3D" id="3.40.640.10">
    <property type="entry name" value="Type I PLP-dependent aspartate aminotransferase-like (Major domain)"/>
    <property type="match status" value="1"/>
</dbReference>
<evidence type="ECO:0000259" key="4">
    <source>
        <dbReference type="Pfam" id="PF01551"/>
    </source>
</evidence>
<dbReference type="CDD" id="cd00610">
    <property type="entry name" value="OAT_like"/>
    <property type="match status" value="1"/>
</dbReference>
<evidence type="ECO:0000256" key="1">
    <source>
        <dbReference type="ARBA" id="ARBA00001933"/>
    </source>
</evidence>
<dbReference type="InterPro" id="IPR011009">
    <property type="entry name" value="Kinase-like_dom_sf"/>
</dbReference>
<evidence type="ECO:0000256" key="2">
    <source>
        <dbReference type="ARBA" id="ARBA00008954"/>
    </source>
</evidence>
<dbReference type="SUPFAM" id="SSF51261">
    <property type="entry name" value="Duplicated hybrid motif"/>
    <property type="match status" value="1"/>
</dbReference>
<feature type="domain" description="Aminoglycoside phosphotransferase" evidence="5">
    <location>
        <begin position="27"/>
        <end position="245"/>
    </location>
</feature>
<dbReference type="Pfam" id="PF01636">
    <property type="entry name" value="APH"/>
    <property type="match status" value="1"/>
</dbReference>
<keyword evidence="7" id="KW-1185">Reference proteome</keyword>
<dbReference type="SUPFAM" id="SSF53383">
    <property type="entry name" value="PLP-dependent transferases"/>
    <property type="match status" value="1"/>
</dbReference>
<dbReference type="PANTHER" id="PTHR45688">
    <property type="match status" value="1"/>
</dbReference>
<dbReference type="InterPro" id="IPR016047">
    <property type="entry name" value="M23ase_b-sheet_dom"/>
</dbReference>
<dbReference type="InterPro" id="IPR015421">
    <property type="entry name" value="PyrdxlP-dep_Trfase_major"/>
</dbReference>
<dbReference type="Gene3D" id="2.70.70.10">
    <property type="entry name" value="Glucose Permease (Domain IIA)"/>
    <property type="match status" value="1"/>
</dbReference>
<dbReference type="Pfam" id="PF01551">
    <property type="entry name" value="Peptidase_M23"/>
    <property type="match status" value="1"/>
</dbReference>
<dbReference type="PROSITE" id="PS00600">
    <property type="entry name" value="AA_TRANSFER_CLASS_3"/>
    <property type="match status" value="1"/>
</dbReference>
<evidence type="ECO:0000313" key="7">
    <source>
        <dbReference type="Proteomes" id="UP001139462"/>
    </source>
</evidence>
<keyword evidence="6" id="KW-0808">Transferase</keyword>
<dbReference type="Gene3D" id="3.30.200.20">
    <property type="entry name" value="Phosphorylase Kinase, domain 1"/>
    <property type="match status" value="1"/>
</dbReference>
<dbReference type="AlphaFoldDB" id="A0A9X1R0D6"/>
<evidence type="ECO:0000259" key="5">
    <source>
        <dbReference type="Pfam" id="PF01636"/>
    </source>
</evidence>
<organism evidence="6 7">
    <name type="scientific">Aequorivita xiaoshiensis</name>
    <dbReference type="NCBI Taxonomy" id="2874476"/>
    <lineage>
        <taxon>Bacteria</taxon>
        <taxon>Pseudomonadati</taxon>
        <taxon>Bacteroidota</taxon>
        <taxon>Flavobacteriia</taxon>
        <taxon>Flavobacteriales</taxon>
        <taxon>Flavobacteriaceae</taxon>
        <taxon>Aequorivita</taxon>
    </lineage>
</organism>